<protein>
    <recommendedName>
        <fullName evidence="1">YdhG-like domain-containing protein</fullName>
    </recommendedName>
</protein>
<accession>A0A1H7Q504</accession>
<dbReference type="EMBL" id="FOBB01000002">
    <property type="protein sequence ID" value="SEL42946.1"/>
    <property type="molecule type" value="Genomic_DNA"/>
</dbReference>
<evidence type="ECO:0000313" key="2">
    <source>
        <dbReference type="EMBL" id="SEL42946.1"/>
    </source>
</evidence>
<proteinExistence type="predicted"/>
<dbReference type="Proteomes" id="UP000198984">
    <property type="component" value="Unassembled WGS sequence"/>
</dbReference>
<feature type="domain" description="YdhG-like" evidence="1">
    <location>
        <begin position="26"/>
        <end position="129"/>
    </location>
</feature>
<dbReference type="SUPFAM" id="SSF159888">
    <property type="entry name" value="YdhG-like"/>
    <property type="match status" value="1"/>
</dbReference>
<gene>
    <name evidence="2" type="ORF">SAMN04488505_102252</name>
</gene>
<sequence length="141" mass="15685">MAKQKTQPTNSSVTAFLDTITDEKKRTDSYAILELMQQATGYAPKMWGPAIVGFGSYHYKYDSGHEGDAPLTGFSPRKEAFTFYLMLGCFDHSPLLEKLGKHKTGKGCLYIKKLEDVDTTVLKTMVTQASNAMKEKYPGSL</sequence>
<dbReference type="Pfam" id="PF08818">
    <property type="entry name" value="DUF1801"/>
    <property type="match status" value="1"/>
</dbReference>
<dbReference type="RefSeq" id="WP_089909163.1">
    <property type="nucleotide sequence ID" value="NZ_FOBB01000002.1"/>
</dbReference>
<organism evidence="2 3">
    <name type="scientific">Chitinophaga rupis</name>
    <dbReference type="NCBI Taxonomy" id="573321"/>
    <lineage>
        <taxon>Bacteria</taxon>
        <taxon>Pseudomonadati</taxon>
        <taxon>Bacteroidota</taxon>
        <taxon>Chitinophagia</taxon>
        <taxon>Chitinophagales</taxon>
        <taxon>Chitinophagaceae</taxon>
        <taxon>Chitinophaga</taxon>
    </lineage>
</organism>
<name>A0A1H7Q504_9BACT</name>
<reference evidence="2 3" key="1">
    <citation type="submission" date="2016-10" db="EMBL/GenBank/DDBJ databases">
        <authorList>
            <person name="de Groot N.N."/>
        </authorList>
    </citation>
    <scope>NUCLEOTIDE SEQUENCE [LARGE SCALE GENOMIC DNA]</scope>
    <source>
        <strain evidence="2 3">DSM 21039</strain>
    </source>
</reference>
<evidence type="ECO:0000313" key="3">
    <source>
        <dbReference type="Proteomes" id="UP000198984"/>
    </source>
</evidence>
<dbReference type="InterPro" id="IPR014922">
    <property type="entry name" value="YdhG-like"/>
</dbReference>
<keyword evidence="3" id="KW-1185">Reference proteome</keyword>
<dbReference type="AlphaFoldDB" id="A0A1H7Q504"/>
<dbReference type="OrthoDB" id="5951444at2"/>
<evidence type="ECO:0000259" key="1">
    <source>
        <dbReference type="Pfam" id="PF08818"/>
    </source>
</evidence>